<comment type="caution">
    <text evidence="2">The sequence shown here is derived from an EMBL/GenBank/DDBJ whole genome shotgun (WGS) entry which is preliminary data.</text>
</comment>
<evidence type="ECO:0000313" key="2">
    <source>
        <dbReference type="EMBL" id="CAF3432972.1"/>
    </source>
</evidence>
<dbReference type="AlphaFoldDB" id="A0A818CH48"/>
<evidence type="ECO:0000256" key="1">
    <source>
        <dbReference type="SAM" id="MobiDB-lite"/>
    </source>
</evidence>
<feature type="non-terminal residue" evidence="2">
    <location>
        <position position="1"/>
    </location>
</feature>
<gene>
    <name evidence="2" type="ORF">GRG538_LOCUS12824</name>
</gene>
<dbReference type="EMBL" id="CAJNYT010001843">
    <property type="protein sequence ID" value="CAF3432972.1"/>
    <property type="molecule type" value="Genomic_DNA"/>
</dbReference>
<organism evidence="2 3">
    <name type="scientific">Rotaria socialis</name>
    <dbReference type="NCBI Taxonomy" id="392032"/>
    <lineage>
        <taxon>Eukaryota</taxon>
        <taxon>Metazoa</taxon>
        <taxon>Spiralia</taxon>
        <taxon>Gnathifera</taxon>
        <taxon>Rotifera</taxon>
        <taxon>Eurotatoria</taxon>
        <taxon>Bdelloidea</taxon>
        <taxon>Philodinida</taxon>
        <taxon>Philodinidae</taxon>
        <taxon>Rotaria</taxon>
    </lineage>
</organism>
<evidence type="ECO:0000313" key="3">
    <source>
        <dbReference type="Proteomes" id="UP000663872"/>
    </source>
</evidence>
<sequence length="453" mass="50164">MTARTNAFTHVIFKNGVNNELMIATLDKCNIQDGDVSYTCGGKVISGELLAVGPKTLCDKLMKQMNGYSTDYLYSSLPEEKDQDDSDQDDYEDDCLLSFSLSLYAVTNPVSAPLPSSNIARQHNEMTNNNEVTSAIETVENFGSSSSHRSTIEFVTSTDLNVHVSNRSNETSIDFPSNSMISPVPAAPGIAQINKSNKNISTNQKTHRKQAPVPLLSSSSSNNISPSERLANIEEVLDNLSICVNALGEDVASIILQLKSFSKTLKIIQNHVVPSNPVSIVSTSPSLRNSTILSPSSTIPSKQIAMFKDTNLMHFKHDLTSIRSFLRKMTMGVYKRCEILSNKHFDDQDDRYVAIENALQNGFVLSDEAMSTLRPSLKEARTQLTKDVRYLKVMKPTQVERSEPRIPSETLNNPIFSDRNPTASNGFRSEFVGFLGTGFRQEVIGCRIRRFPT</sequence>
<protein>
    <submittedName>
        <fullName evidence="2">Uncharacterized protein</fullName>
    </submittedName>
</protein>
<proteinExistence type="predicted"/>
<name>A0A818CH48_9BILA</name>
<accession>A0A818CH48</accession>
<feature type="region of interest" description="Disordered" evidence="1">
    <location>
        <begin position="202"/>
        <end position="221"/>
    </location>
</feature>
<reference evidence="2" key="1">
    <citation type="submission" date="2021-02" db="EMBL/GenBank/DDBJ databases">
        <authorList>
            <person name="Nowell W R."/>
        </authorList>
    </citation>
    <scope>NUCLEOTIDE SEQUENCE</scope>
</reference>
<dbReference type="Proteomes" id="UP000663872">
    <property type="component" value="Unassembled WGS sequence"/>
</dbReference>